<dbReference type="InterPro" id="IPR019758">
    <property type="entry name" value="Pept_S26A_signal_pept_1_CS"/>
</dbReference>
<evidence type="ECO:0000256" key="6">
    <source>
        <dbReference type="RuleBase" id="RU362042"/>
    </source>
</evidence>
<sequence length="128" mass="14919">MNLNLFGYEISEKFKDSERFDIVIFKYPDDESRLFIKRVIGLPGEVVEIKDGKVYIDGSPTSLDDSFIPEKMIGSYGPYTVPENCYFMLGDNRNDSKDSRSWKNKFVRFDQIVGKAVVRYYPSFKWLG</sequence>
<dbReference type="GO" id="GO:0009003">
    <property type="term" value="F:signal peptidase activity"/>
    <property type="evidence" value="ECO:0007669"/>
    <property type="project" value="UniProtKB-EC"/>
</dbReference>
<keyword evidence="9" id="KW-1185">Reference proteome</keyword>
<comment type="similarity">
    <text evidence="3 6">Belongs to the peptidase S26 family.</text>
</comment>
<dbReference type="PROSITE" id="PS00761">
    <property type="entry name" value="SPASE_I_3"/>
    <property type="match status" value="1"/>
</dbReference>
<reference evidence="8 9" key="1">
    <citation type="journal article" date="2020" name="Cell Host Microbe">
        <title>Functional and Genomic Variation between Human-Derived Isolates of Lachnospiraceae Reveals Inter- and Intra-Species Diversity.</title>
        <authorList>
            <person name="Sorbara M.T."/>
            <person name="Littmann E.R."/>
            <person name="Fontana E."/>
            <person name="Moody T.U."/>
            <person name="Kohout C.E."/>
            <person name="Gjonbalaj M."/>
            <person name="Eaton V."/>
            <person name="Seok R."/>
            <person name="Leiner I.M."/>
            <person name="Pamer E.G."/>
        </authorList>
    </citation>
    <scope>NUCLEOTIDE SEQUENCE [LARGE SCALE GENOMIC DNA]</scope>
    <source>
        <strain evidence="8 9">MSK.17.74</strain>
    </source>
</reference>
<keyword evidence="6" id="KW-0645">Protease</keyword>
<dbReference type="PANTHER" id="PTHR43390:SF1">
    <property type="entry name" value="CHLOROPLAST PROCESSING PEPTIDASE"/>
    <property type="match status" value="1"/>
</dbReference>
<name>A0ABX2HCR5_9FIRM</name>
<dbReference type="InterPro" id="IPR000223">
    <property type="entry name" value="Pept_S26A_signal_pept_1"/>
</dbReference>
<proteinExistence type="inferred from homology"/>
<evidence type="ECO:0000313" key="9">
    <source>
        <dbReference type="Proteomes" id="UP001644719"/>
    </source>
</evidence>
<feature type="domain" description="Peptidase S26" evidence="7">
    <location>
        <begin position="9"/>
        <end position="121"/>
    </location>
</feature>
<comment type="subcellular location">
    <subcellularLocation>
        <location evidence="2">Cell membrane</location>
        <topology evidence="2">Single-pass type II membrane protein</topology>
    </subcellularLocation>
    <subcellularLocation>
        <location evidence="6">Membrane</location>
        <topology evidence="6">Single-pass type II membrane protein</topology>
    </subcellularLocation>
</comment>
<accession>A0ABX2HCR5</accession>
<dbReference type="Proteomes" id="UP001644719">
    <property type="component" value="Unassembled WGS sequence"/>
</dbReference>
<evidence type="ECO:0000313" key="8">
    <source>
        <dbReference type="EMBL" id="NSG87026.1"/>
    </source>
</evidence>
<dbReference type="EC" id="3.4.21.89" evidence="4 6"/>
<evidence type="ECO:0000259" key="7">
    <source>
        <dbReference type="Pfam" id="PF10502"/>
    </source>
</evidence>
<dbReference type="SUPFAM" id="SSF51306">
    <property type="entry name" value="LexA/Signal peptidase"/>
    <property type="match status" value="1"/>
</dbReference>
<gene>
    <name evidence="8" type="primary">lepB</name>
    <name evidence="8" type="ORF">G5B17_16800</name>
</gene>
<comment type="caution">
    <text evidence="8">The sequence shown here is derived from an EMBL/GenBank/DDBJ whole genome shotgun (WGS) entry which is preliminary data.</text>
</comment>
<evidence type="ECO:0000256" key="4">
    <source>
        <dbReference type="ARBA" id="ARBA00013208"/>
    </source>
</evidence>
<dbReference type="InterPro" id="IPR019533">
    <property type="entry name" value="Peptidase_S26"/>
</dbReference>
<comment type="catalytic activity">
    <reaction evidence="1 6">
        <text>Cleavage of hydrophobic, N-terminal signal or leader sequences from secreted and periplasmic proteins.</text>
        <dbReference type="EC" id="3.4.21.89"/>
    </reaction>
</comment>
<evidence type="ECO:0000256" key="3">
    <source>
        <dbReference type="ARBA" id="ARBA00009370"/>
    </source>
</evidence>
<dbReference type="InterPro" id="IPR036286">
    <property type="entry name" value="LexA/Signal_pep-like_sf"/>
</dbReference>
<dbReference type="NCBIfam" id="TIGR02227">
    <property type="entry name" value="sigpep_I_bact"/>
    <property type="match status" value="1"/>
</dbReference>
<dbReference type="CDD" id="cd06530">
    <property type="entry name" value="S26_SPase_I"/>
    <property type="match status" value="1"/>
</dbReference>
<keyword evidence="5 6" id="KW-0378">Hydrolase</keyword>
<dbReference type="PROSITE" id="PS00760">
    <property type="entry name" value="SPASE_I_2"/>
    <property type="match status" value="1"/>
</dbReference>
<dbReference type="Gene3D" id="2.10.109.10">
    <property type="entry name" value="Umud Fragment, subunit A"/>
    <property type="match status" value="1"/>
</dbReference>
<dbReference type="EMBL" id="JAAITS010000057">
    <property type="protein sequence ID" value="NSG87026.1"/>
    <property type="molecule type" value="Genomic_DNA"/>
</dbReference>
<dbReference type="PANTHER" id="PTHR43390">
    <property type="entry name" value="SIGNAL PEPTIDASE I"/>
    <property type="match status" value="1"/>
</dbReference>
<dbReference type="InterPro" id="IPR019757">
    <property type="entry name" value="Pept_S26A_signal_pept_1_Lys-AS"/>
</dbReference>
<evidence type="ECO:0000256" key="5">
    <source>
        <dbReference type="ARBA" id="ARBA00022801"/>
    </source>
</evidence>
<evidence type="ECO:0000256" key="2">
    <source>
        <dbReference type="ARBA" id="ARBA00004401"/>
    </source>
</evidence>
<organism evidence="8 9">
    <name type="scientific">Blautia faecis</name>
    <dbReference type="NCBI Taxonomy" id="871665"/>
    <lineage>
        <taxon>Bacteria</taxon>
        <taxon>Bacillati</taxon>
        <taxon>Bacillota</taxon>
        <taxon>Clostridia</taxon>
        <taxon>Lachnospirales</taxon>
        <taxon>Lachnospiraceae</taxon>
        <taxon>Blautia</taxon>
    </lineage>
</organism>
<dbReference type="PRINTS" id="PR00727">
    <property type="entry name" value="LEADERPTASE"/>
</dbReference>
<evidence type="ECO:0000256" key="1">
    <source>
        <dbReference type="ARBA" id="ARBA00000677"/>
    </source>
</evidence>
<protein>
    <recommendedName>
        <fullName evidence="4 6">Signal peptidase I</fullName>
        <ecNumber evidence="4 6">3.4.21.89</ecNumber>
    </recommendedName>
</protein>
<dbReference type="Pfam" id="PF10502">
    <property type="entry name" value="Peptidase_S26"/>
    <property type="match status" value="1"/>
</dbReference>